<protein>
    <submittedName>
        <fullName evidence="2">Uncharacterized protein</fullName>
    </submittedName>
</protein>
<evidence type="ECO:0000313" key="2">
    <source>
        <dbReference type="EMBL" id="CAJ1976235.1"/>
    </source>
</evidence>
<reference evidence="2" key="1">
    <citation type="submission" date="2023-10" db="EMBL/GenBank/DDBJ databases">
        <authorList>
            <person name="Domelevo Entfellner J.-B."/>
        </authorList>
    </citation>
    <scope>NUCLEOTIDE SEQUENCE</scope>
</reference>
<feature type="region of interest" description="Disordered" evidence="1">
    <location>
        <begin position="88"/>
        <end position="127"/>
    </location>
</feature>
<feature type="region of interest" description="Disordered" evidence="1">
    <location>
        <begin position="147"/>
        <end position="206"/>
    </location>
</feature>
<dbReference type="Proteomes" id="UP001189624">
    <property type="component" value="Chromosome 10"/>
</dbReference>
<sequence length="231" mass="25304">MAGNSSSEGLGDDFFEQILAVPEAPVGYGRTVATDVGMLQLGSTTPTSLRGAGIMPLGLNLEQSAFLRHHDSRNLVDDVVNVDPTVHNNNHHHHQHQHHHHHHHHQHLTLHNNNNSSPSSTAPITDRDSMHMRGLFSAFGQLHSPTLVPSVRPSLPSPPPPPQPQLHLHHHNQQAFQGQGGGGPASMSGTPQAPGIRPRVRARRGQATDPHNSFVLSVYITIDVFIHLYWM</sequence>
<dbReference type="EMBL" id="OY731407">
    <property type="protein sequence ID" value="CAJ1976235.1"/>
    <property type="molecule type" value="Genomic_DNA"/>
</dbReference>
<keyword evidence="3" id="KW-1185">Reference proteome</keyword>
<feature type="compositionally biased region" description="Basic residues" evidence="1">
    <location>
        <begin position="89"/>
        <end position="108"/>
    </location>
</feature>
<name>A0AA86TCC2_9FABA</name>
<dbReference type="AlphaFoldDB" id="A0AA86TCC2"/>
<accession>A0AA86TCC2</accession>
<organism evidence="2 3">
    <name type="scientific">Sphenostylis stenocarpa</name>
    <dbReference type="NCBI Taxonomy" id="92480"/>
    <lineage>
        <taxon>Eukaryota</taxon>
        <taxon>Viridiplantae</taxon>
        <taxon>Streptophyta</taxon>
        <taxon>Embryophyta</taxon>
        <taxon>Tracheophyta</taxon>
        <taxon>Spermatophyta</taxon>
        <taxon>Magnoliopsida</taxon>
        <taxon>eudicotyledons</taxon>
        <taxon>Gunneridae</taxon>
        <taxon>Pentapetalae</taxon>
        <taxon>rosids</taxon>
        <taxon>fabids</taxon>
        <taxon>Fabales</taxon>
        <taxon>Fabaceae</taxon>
        <taxon>Papilionoideae</taxon>
        <taxon>50 kb inversion clade</taxon>
        <taxon>NPAAA clade</taxon>
        <taxon>indigoferoid/millettioid clade</taxon>
        <taxon>Phaseoleae</taxon>
        <taxon>Sphenostylis</taxon>
    </lineage>
</organism>
<evidence type="ECO:0000256" key="1">
    <source>
        <dbReference type="SAM" id="MobiDB-lite"/>
    </source>
</evidence>
<dbReference type="Gramene" id="rna-AYBTSS11_LOCUS28371">
    <property type="protein sequence ID" value="CAJ1976235.1"/>
    <property type="gene ID" value="gene-AYBTSS11_LOCUS28371"/>
</dbReference>
<evidence type="ECO:0000313" key="3">
    <source>
        <dbReference type="Proteomes" id="UP001189624"/>
    </source>
</evidence>
<proteinExistence type="predicted"/>
<gene>
    <name evidence="2" type="ORF">AYBTSS11_LOCUS28371</name>
</gene>
<feature type="compositionally biased region" description="Pro residues" evidence="1">
    <location>
        <begin position="155"/>
        <end position="164"/>
    </location>
</feature>